<dbReference type="EMBL" id="JAGSMN010000168">
    <property type="protein sequence ID" value="MBR7673102.1"/>
    <property type="molecule type" value="Genomic_DNA"/>
</dbReference>
<dbReference type="InterPro" id="IPR045999">
    <property type="entry name" value="DUF5955"/>
</dbReference>
<comment type="caution">
    <text evidence="1">The sequence shown here is derived from an EMBL/GenBank/DDBJ whole genome shotgun (WGS) entry which is preliminary data.</text>
</comment>
<reference evidence="1" key="1">
    <citation type="submission" date="2021-04" db="EMBL/GenBank/DDBJ databases">
        <title>Sequencing of actinobacteria type strains.</title>
        <authorList>
            <person name="Nguyen G.-S."/>
            <person name="Wentzel A."/>
        </authorList>
    </citation>
    <scope>NUCLEOTIDE SEQUENCE</scope>
    <source>
        <strain evidence="1">DSM 42095</strain>
    </source>
</reference>
<accession>A0A8T4IP84</accession>
<evidence type="ECO:0000313" key="2">
    <source>
        <dbReference type="Proteomes" id="UP000675554"/>
    </source>
</evidence>
<dbReference type="AlphaFoldDB" id="A0A8T4IP84"/>
<dbReference type="Proteomes" id="UP000675554">
    <property type="component" value="Unassembled WGS sequence"/>
</dbReference>
<proteinExistence type="predicted"/>
<evidence type="ECO:0000313" key="1">
    <source>
        <dbReference type="EMBL" id="MBR7673102.1"/>
    </source>
</evidence>
<organism evidence="1 2">
    <name type="scientific">Streptomyces daliensis</name>
    <dbReference type="NCBI Taxonomy" id="299421"/>
    <lineage>
        <taxon>Bacteria</taxon>
        <taxon>Bacillati</taxon>
        <taxon>Actinomycetota</taxon>
        <taxon>Actinomycetes</taxon>
        <taxon>Kitasatosporales</taxon>
        <taxon>Streptomycetaceae</taxon>
        <taxon>Streptomyces</taxon>
    </lineage>
</organism>
<sequence>MVRSGAAEQGAVTDSAVDPRVSELGRAVTRLRRELDSYPADLRDREAAEDALDALGAMAGAGVPEVTRLRQSLLLVAAAVGSVSALAAALADVRNAVELFGEPPRTG</sequence>
<keyword evidence="2" id="KW-1185">Reference proteome</keyword>
<name>A0A8T4IP84_9ACTN</name>
<gene>
    <name evidence="1" type="ORF">KDA82_08755</name>
</gene>
<protein>
    <submittedName>
        <fullName evidence="1">Uncharacterized protein</fullName>
    </submittedName>
</protein>
<dbReference type="Pfam" id="PF19380">
    <property type="entry name" value="DUF5955"/>
    <property type="match status" value="1"/>
</dbReference>